<organism evidence="2 3">
    <name type="scientific">Septoria linicola</name>
    <dbReference type="NCBI Taxonomy" id="215465"/>
    <lineage>
        <taxon>Eukaryota</taxon>
        <taxon>Fungi</taxon>
        <taxon>Dikarya</taxon>
        <taxon>Ascomycota</taxon>
        <taxon>Pezizomycotina</taxon>
        <taxon>Dothideomycetes</taxon>
        <taxon>Dothideomycetidae</taxon>
        <taxon>Mycosphaerellales</taxon>
        <taxon>Mycosphaerellaceae</taxon>
        <taxon>Septoria</taxon>
    </lineage>
</organism>
<reference evidence="2" key="1">
    <citation type="submission" date="2022-06" db="EMBL/GenBank/DDBJ databases">
        <title>Complete genome sequences of two strains of the flax pathogen Septoria linicola.</title>
        <authorList>
            <person name="Lapalu N."/>
            <person name="Simon A."/>
            <person name="Demenou B."/>
            <person name="Paumier D."/>
            <person name="Guillot M.-P."/>
            <person name="Gout L."/>
            <person name="Valade R."/>
        </authorList>
    </citation>
    <scope>NUCLEOTIDE SEQUENCE</scope>
    <source>
        <strain evidence="2">SE15195</strain>
    </source>
</reference>
<name>A0A9Q9AUV9_9PEZI</name>
<evidence type="ECO:0000256" key="1">
    <source>
        <dbReference type="SAM" id="SignalP"/>
    </source>
</evidence>
<keyword evidence="3" id="KW-1185">Reference proteome</keyword>
<dbReference type="EMBL" id="CP099421">
    <property type="protein sequence ID" value="USW52558.1"/>
    <property type="molecule type" value="Genomic_DNA"/>
</dbReference>
<proteinExistence type="predicted"/>
<accession>A0A9Q9AUV9</accession>
<dbReference type="Proteomes" id="UP001056384">
    <property type="component" value="Chromosome 4"/>
</dbReference>
<keyword evidence="1" id="KW-0732">Signal</keyword>
<gene>
    <name evidence="2" type="ORF">Slin15195_G058770</name>
</gene>
<evidence type="ECO:0000313" key="2">
    <source>
        <dbReference type="EMBL" id="USW52558.1"/>
    </source>
</evidence>
<feature type="signal peptide" evidence="1">
    <location>
        <begin position="1"/>
        <end position="19"/>
    </location>
</feature>
<dbReference type="AlphaFoldDB" id="A0A9Q9AUV9"/>
<evidence type="ECO:0000313" key="3">
    <source>
        <dbReference type="Proteomes" id="UP001056384"/>
    </source>
</evidence>
<protein>
    <submittedName>
        <fullName evidence="2">Uncharacterized protein</fullName>
    </submittedName>
</protein>
<sequence length="377" mass="40536">MSALFTAVLSGTTLATSTATSRTINSKVNTSTCLTKFIQNGTTELYCGRENGIQARATAAPEPTKSAVNTSTCLTKFVQNGTTELYCGRENGLQARATATTEPVASPSTTCEVTFLENGTPSPYCTPIKTQAAITETIKFIITHASGTDAAVTSMATVTHNGPLDDGRQPSVPASAITPVVVIAHNSTNPSISTSVPTTMATTTSDPLSTFKGPLDTGIDPSVLSSPGPVLPNTLPFPPPTLHRRQWDCKNLNPPIPGMSDAVPDPWTDEQLESYYAECTSCIDLEHPPKYAGWTPMMIRAFWYKCLHPSTGGAPVSVDLLKLCGRPFKKGKMKGKRQDLLPPVPMTDKEREVEKEYYAVCFNTEPPYHWDPDAYGP</sequence>
<feature type="chain" id="PRO_5040137081" evidence="1">
    <location>
        <begin position="20"/>
        <end position="377"/>
    </location>
</feature>